<keyword evidence="5" id="KW-0720">Serine protease</keyword>
<dbReference type="PANTHER" id="PTHR10381">
    <property type="entry name" value="ATP-DEPENDENT CLP PROTEASE PROTEOLYTIC SUBUNIT"/>
    <property type="match status" value="1"/>
</dbReference>
<evidence type="ECO:0000256" key="5">
    <source>
        <dbReference type="ARBA" id="ARBA00022825"/>
    </source>
</evidence>
<dbReference type="InterPro" id="IPR023562">
    <property type="entry name" value="ClpP/TepA"/>
</dbReference>
<evidence type="ECO:0000313" key="7">
    <source>
        <dbReference type="EMBL" id="KMT23000.1"/>
    </source>
</evidence>
<keyword evidence="4" id="KW-0378">Hydrolase</keyword>
<dbReference type="EMBL" id="LFVU01000003">
    <property type="protein sequence ID" value="KMT23000.1"/>
    <property type="molecule type" value="Genomic_DNA"/>
</dbReference>
<comment type="caution">
    <text evidence="7">The sequence shown here is derived from an EMBL/GenBank/DDBJ whole genome shotgun (WGS) entry which is preliminary data.</text>
</comment>
<protein>
    <recommendedName>
        <fullName evidence="6">ATP-dependent Clp protease proteolytic subunit</fullName>
    </recommendedName>
</protein>
<dbReference type="PRINTS" id="PR00127">
    <property type="entry name" value="CLPPROTEASEP"/>
</dbReference>
<dbReference type="Gene3D" id="3.90.226.10">
    <property type="entry name" value="2-enoyl-CoA Hydratase, Chain A, domain 1"/>
    <property type="match status" value="1"/>
</dbReference>
<dbReference type="GO" id="GO:0051117">
    <property type="term" value="F:ATPase binding"/>
    <property type="evidence" value="ECO:0007669"/>
    <property type="project" value="TreeGrafter"/>
</dbReference>
<dbReference type="AlphaFoldDB" id="A0A0J8DAF5"/>
<dbReference type="InterPro" id="IPR029045">
    <property type="entry name" value="ClpP/crotonase-like_dom_sf"/>
</dbReference>
<dbReference type="GO" id="GO:0004252">
    <property type="term" value="F:serine-type endopeptidase activity"/>
    <property type="evidence" value="ECO:0007669"/>
    <property type="project" value="InterPro"/>
</dbReference>
<evidence type="ECO:0000256" key="3">
    <source>
        <dbReference type="ARBA" id="ARBA00022670"/>
    </source>
</evidence>
<dbReference type="PATRIC" id="fig|1121307.3.peg.2329"/>
<evidence type="ECO:0000256" key="2">
    <source>
        <dbReference type="ARBA" id="ARBA00022490"/>
    </source>
</evidence>
<evidence type="ECO:0000256" key="6">
    <source>
        <dbReference type="RuleBase" id="RU003567"/>
    </source>
</evidence>
<gene>
    <name evidence="7" type="ORF">CLCY_7c00470</name>
</gene>
<dbReference type="InterPro" id="IPR001907">
    <property type="entry name" value="ClpP"/>
</dbReference>
<dbReference type="GO" id="GO:0004176">
    <property type="term" value="F:ATP-dependent peptidase activity"/>
    <property type="evidence" value="ECO:0007669"/>
    <property type="project" value="InterPro"/>
</dbReference>
<dbReference type="Pfam" id="PF00574">
    <property type="entry name" value="CLP_protease"/>
    <property type="match status" value="1"/>
</dbReference>
<comment type="similarity">
    <text evidence="1 6">Belongs to the peptidase S14 family.</text>
</comment>
<dbReference type="GO" id="GO:0006515">
    <property type="term" value="P:protein quality control for misfolded or incompletely synthesized proteins"/>
    <property type="evidence" value="ECO:0007669"/>
    <property type="project" value="TreeGrafter"/>
</dbReference>
<reference evidence="7 8" key="1">
    <citation type="submission" date="2015-06" db="EMBL/GenBank/DDBJ databases">
        <title>Draft genome sequence of the purine-degrading Clostridium cylindrosporum HC-1 (DSM 605).</title>
        <authorList>
            <person name="Poehlein A."/>
            <person name="Schiel-Bengelsdorf B."/>
            <person name="Bengelsdorf F."/>
            <person name="Daniel R."/>
            <person name="Duerre P."/>
        </authorList>
    </citation>
    <scope>NUCLEOTIDE SEQUENCE [LARGE SCALE GENOMIC DNA]</scope>
    <source>
        <strain evidence="7 8">DSM 605</strain>
    </source>
</reference>
<accession>A0A0J8DAF5</accession>
<dbReference type="RefSeq" id="WP_048569386.1">
    <property type="nucleotide sequence ID" value="NZ_LFVU01000003.1"/>
</dbReference>
<evidence type="ECO:0000256" key="1">
    <source>
        <dbReference type="ARBA" id="ARBA00007039"/>
    </source>
</evidence>
<proteinExistence type="inferred from homology"/>
<keyword evidence="2" id="KW-0963">Cytoplasm</keyword>
<dbReference type="NCBIfam" id="NF045542">
    <property type="entry name" value="Clp_rel_HeadMat"/>
    <property type="match status" value="1"/>
</dbReference>
<keyword evidence="3 7" id="KW-0645">Protease</keyword>
<dbReference type="PANTHER" id="PTHR10381:SF70">
    <property type="entry name" value="ATP-DEPENDENT CLP PROTEASE PROTEOLYTIC SUBUNIT"/>
    <property type="match status" value="1"/>
</dbReference>
<dbReference type="Proteomes" id="UP000036756">
    <property type="component" value="Unassembled WGS sequence"/>
</dbReference>
<dbReference type="GO" id="GO:0009368">
    <property type="term" value="C:endopeptidase Clp complex"/>
    <property type="evidence" value="ECO:0007669"/>
    <property type="project" value="TreeGrafter"/>
</dbReference>
<organism evidence="7 8">
    <name type="scientific">Clostridium cylindrosporum DSM 605</name>
    <dbReference type="NCBI Taxonomy" id="1121307"/>
    <lineage>
        <taxon>Bacteria</taxon>
        <taxon>Bacillati</taxon>
        <taxon>Bacillota</taxon>
        <taxon>Clostridia</taxon>
        <taxon>Eubacteriales</taxon>
        <taxon>Clostridiaceae</taxon>
        <taxon>Clostridium</taxon>
    </lineage>
</organism>
<name>A0A0J8DAF5_CLOCY</name>
<evidence type="ECO:0000313" key="8">
    <source>
        <dbReference type="Proteomes" id="UP000036756"/>
    </source>
</evidence>
<dbReference type="SUPFAM" id="SSF52096">
    <property type="entry name" value="ClpP/crotonase"/>
    <property type="match status" value="1"/>
</dbReference>
<dbReference type="CDD" id="cd07016">
    <property type="entry name" value="S14_ClpP_1"/>
    <property type="match status" value="1"/>
</dbReference>
<keyword evidence="8" id="KW-1185">Reference proteome</keyword>
<evidence type="ECO:0000256" key="4">
    <source>
        <dbReference type="ARBA" id="ARBA00022801"/>
    </source>
</evidence>
<dbReference type="STRING" id="1121307.CLCY_7c00470"/>
<sequence length="344" mass="37879">MLYGPISETSWWGDEVTPKQFSDDLKALGEVSEIDVRINSSGGDVFAAQAINALLRSHRATINVFIDGLAASAATIIAMAGDKIYIPSSAMMMIHNPLVTLWGMYNKQDFESMTEVLDKVKDSIINAYAVKTGKDKQELSDIMDNETWFTGAEAVEQGFADELTDSDTEAFMNGSFMVVNNVKFDVSKFKNTPRVSNKINNSINQVPQITNKKQGDGNMTLDKLKNEYPELFNQVLNQGREEGIKAERDRIQAIEDISVPGFEDMVQDAKFNNTITAETLAMNIVKANKNIGTNYMNSVKEDAAGIDNIEGDGAPTNKATEEEKIYDVANKMANSVNKVRGGAR</sequence>